<organism evidence="1">
    <name type="scientific">Arion vulgaris</name>
    <dbReference type="NCBI Taxonomy" id="1028688"/>
    <lineage>
        <taxon>Eukaryota</taxon>
        <taxon>Metazoa</taxon>
        <taxon>Spiralia</taxon>
        <taxon>Lophotrochozoa</taxon>
        <taxon>Mollusca</taxon>
        <taxon>Gastropoda</taxon>
        <taxon>Heterobranchia</taxon>
        <taxon>Euthyneura</taxon>
        <taxon>Panpulmonata</taxon>
        <taxon>Eupulmonata</taxon>
        <taxon>Stylommatophora</taxon>
        <taxon>Helicina</taxon>
        <taxon>Arionoidea</taxon>
        <taxon>Arionidae</taxon>
        <taxon>Arion</taxon>
    </lineage>
</organism>
<gene>
    <name evidence="1" type="primary">ORF156683</name>
</gene>
<dbReference type="AlphaFoldDB" id="A0A0B7B0Y3"/>
<protein>
    <submittedName>
        <fullName evidence="1">Uncharacterized protein</fullName>
    </submittedName>
</protein>
<sequence length="60" mass="6752">VIDIIVEENEITFCIARYFENTSLDSQTGGSAINPKENGKMWNLSESNYLHTEKIVSSNT</sequence>
<reference evidence="1" key="1">
    <citation type="submission" date="2014-12" db="EMBL/GenBank/DDBJ databases">
        <title>Insight into the proteome of Arion vulgaris.</title>
        <authorList>
            <person name="Aradska J."/>
            <person name="Bulat T."/>
            <person name="Smidak R."/>
            <person name="Sarate P."/>
            <person name="Gangsoo J."/>
            <person name="Sialana F."/>
            <person name="Bilban M."/>
            <person name="Lubec G."/>
        </authorList>
    </citation>
    <scope>NUCLEOTIDE SEQUENCE</scope>
    <source>
        <tissue evidence="1">Skin</tissue>
    </source>
</reference>
<feature type="non-terminal residue" evidence="1">
    <location>
        <position position="1"/>
    </location>
</feature>
<evidence type="ECO:0000313" key="1">
    <source>
        <dbReference type="EMBL" id="CEK86984.1"/>
    </source>
</evidence>
<proteinExistence type="predicted"/>
<dbReference type="EMBL" id="HACG01040119">
    <property type="protein sequence ID" value="CEK86984.1"/>
    <property type="molecule type" value="Transcribed_RNA"/>
</dbReference>
<name>A0A0B7B0Y3_9EUPU</name>
<accession>A0A0B7B0Y3</accession>